<dbReference type="PRINTS" id="PR00080">
    <property type="entry name" value="SDRFAMILY"/>
</dbReference>
<protein>
    <submittedName>
        <fullName evidence="4">Short-chain dehydrogenase</fullName>
    </submittedName>
</protein>
<dbReference type="PANTHER" id="PTHR43391:SF91">
    <property type="entry name" value="OS04G0390700 PROTEIN"/>
    <property type="match status" value="1"/>
</dbReference>
<dbReference type="OrthoDB" id="5786478at2"/>
<evidence type="ECO:0000313" key="5">
    <source>
        <dbReference type="Proteomes" id="UP000253104"/>
    </source>
</evidence>
<dbReference type="SUPFAM" id="SSF51735">
    <property type="entry name" value="NAD(P)-binding Rossmann-fold domains"/>
    <property type="match status" value="1"/>
</dbReference>
<dbReference type="AlphaFoldDB" id="A0A2Z5N144"/>
<name>A0A2Z5N144_BURPY</name>
<dbReference type="InterPro" id="IPR036291">
    <property type="entry name" value="NAD(P)-bd_dom_sf"/>
</dbReference>
<dbReference type="GO" id="GO:0005829">
    <property type="term" value="C:cytosol"/>
    <property type="evidence" value="ECO:0007669"/>
    <property type="project" value="TreeGrafter"/>
</dbReference>
<organism evidence="4 5">
    <name type="scientific">Burkholderia pyrrocinia</name>
    <name type="common">Pseudomonas pyrrocinia</name>
    <dbReference type="NCBI Taxonomy" id="60550"/>
    <lineage>
        <taxon>Bacteria</taxon>
        <taxon>Pseudomonadati</taxon>
        <taxon>Pseudomonadota</taxon>
        <taxon>Betaproteobacteria</taxon>
        <taxon>Burkholderiales</taxon>
        <taxon>Burkholderiaceae</taxon>
        <taxon>Burkholderia</taxon>
        <taxon>Burkholderia cepacia complex</taxon>
    </lineage>
</organism>
<proteinExistence type="inferred from homology"/>
<keyword evidence="2" id="KW-0560">Oxidoreductase</keyword>
<dbReference type="Pfam" id="PF00106">
    <property type="entry name" value="adh_short"/>
    <property type="match status" value="1"/>
</dbReference>
<dbReference type="GO" id="GO:0016491">
    <property type="term" value="F:oxidoreductase activity"/>
    <property type="evidence" value="ECO:0007669"/>
    <property type="project" value="UniProtKB-KW"/>
</dbReference>
<gene>
    <name evidence="4" type="ORF">CUJ89_18310</name>
</gene>
<dbReference type="RefSeq" id="WP_114178850.1">
    <property type="nucleotide sequence ID" value="NZ_CP024903.1"/>
</dbReference>
<comment type="similarity">
    <text evidence="1 3">Belongs to the short-chain dehydrogenases/reductases (SDR) family.</text>
</comment>
<evidence type="ECO:0000313" key="4">
    <source>
        <dbReference type="EMBL" id="AXF22497.1"/>
    </source>
</evidence>
<evidence type="ECO:0000256" key="2">
    <source>
        <dbReference type="ARBA" id="ARBA00023002"/>
    </source>
</evidence>
<dbReference type="EMBL" id="CP024903">
    <property type="protein sequence ID" value="AXF22497.1"/>
    <property type="molecule type" value="Genomic_DNA"/>
</dbReference>
<sequence length="240" mass="25107">MIDCHTVAFVTGANRGLGAQFVARLLARGARKVYAASRAGTVAIADERVIPVELDVTDDASVAHAARLADDTTLLINNAGVNRHCAFLAPQAPEAARAEMDVNYFGTLRMARAFAPALMQTHGAMLNVLSVLARVSFPAMGSLCASKAAGLRLTESLRAELAPHGVRVFAAMPGAIDTDMSRDFAGPKLIPAEAADAMLDALTGDAGEIYIGEMAKRLAQGLTMDRATTQAQLFSPPGDA</sequence>
<dbReference type="PRINTS" id="PR00081">
    <property type="entry name" value="GDHRDH"/>
</dbReference>
<dbReference type="InterPro" id="IPR002347">
    <property type="entry name" value="SDR_fam"/>
</dbReference>
<evidence type="ECO:0000256" key="3">
    <source>
        <dbReference type="RuleBase" id="RU000363"/>
    </source>
</evidence>
<accession>A0A2Z5N144</accession>
<reference evidence="4 5" key="1">
    <citation type="journal article" date="2018" name="ISME J.">
        <title>Involvement of Burkholderiaceae and sulfurous volatiles in disease-suppressive soils.</title>
        <authorList>
            <person name="Carrion V.J."/>
            <person name="Cordovez V."/>
            <person name="Tyc O."/>
            <person name="Etalo D.W."/>
            <person name="de Bruijn I."/>
            <person name="de Jager V.C."/>
            <person name="Medema M.H."/>
            <person name="Eberl L."/>
            <person name="Raaijmakers J.M."/>
        </authorList>
    </citation>
    <scope>NUCLEOTIDE SEQUENCE [LARGE SCALE GENOMIC DNA]</scope>
    <source>
        <strain evidence="5">mHSR5</strain>
    </source>
</reference>
<dbReference type="Gene3D" id="3.40.50.720">
    <property type="entry name" value="NAD(P)-binding Rossmann-like Domain"/>
    <property type="match status" value="1"/>
</dbReference>
<dbReference type="PANTHER" id="PTHR43391">
    <property type="entry name" value="RETINOL DEHYDROGENASE-RELATED"/>
    <property type="match status" value="1"/>
</dbReference>
<dbReference type="Proteomes" id="UP000253104">
    <property type="component" value="Chromosome mHSR5_B"/>
</dbReference>
<evidence type="ECO:0000256" key="1">
    <source>
        <dbReference type="ARBA" id="ARBA00006484"/>
    </source>
</evidence>